<dbReference type="OrthoDB" id="9798982at2"/>
<reference evidence="2" key="1">
    <citation type="submission" date="2016-11" db="EMBL/GenBank/DDBJ databases">
        <title>Mesorhizobium oceanicum sp. nov., isolated from deep seawater in South China Sea.</title>
        <authorList>
            <person name="Fu G.-Y."/>
        </authorList>
    </citation>
    <scope>NUCLEOTIDE SEQUENCE [LARGE SCALE GENOMIC DNA]</scope>
    <source>
        <strain evidence="2">B7</strain>
    </source>
</reference>
<evidence type="ECO:0000313" key="1">
    <source>
        <dbReference type="EMBL" id="APH71472.1"/>
    </source>
</evidence>
<dbReference type="InterPro" id="IPR036505">
    <property type="entry name" value="Amidase/PGRP_sf"/>
</dbReference>
<dbReference type="KEGG" id="meso:BSQ44_08885"/>
<dbReference type="RefSeq" id="WP_072603168.1">
    <property type="nucleotide sequence ID" value="NZ_CP018171.1"/>
</dbReference>
<evidence type="ECO:0000313" key="2">
    <source>
        <dbReference type="Proteomes" id="UP000182840"/>
    </source>
</evidence>
<dbReference type="SUPFAM" id="SSF55846">
    <property type="entry name" value="N-acetylmuramoyl-L-alanine amidase-like"/>
    <property type="match status" value="1"/>
</dbReference>
<protein>
    <submittedName>
        <fullName evidence="1">Uncharacterized protein</fullName>
    </submittedName>
</protein>
<accession>A0A1L3SQA3</accession>
<organism evidence="1 2">
    <name type="scientific">Aquibium oceanicum</name>
    <dbReference type="NCBI Taxonomy" id="1670800"/>
    <lineage>
        <taxon>Bacteria</taxon>
        <taxon>Pseudomonadati</taxon>
        <taxon>Pseudomonadota</taxon>
        <taxon>Alphaproteobacteria</taxon>
        <taxon>Hyphomicrobiales</taxon>
        <taxon>Phyllobacteriaceae</taxon>
        <taxon>Aquibium</taxon>
    </lineage>
</organism>
<sequence>MNVIPGAWLPAVPMNRIHGHWTAGGHKANETDRKAYHFLVEGDGNIVRGIPSISANSGSLKDRYSAHTLNANTDSINISMRVMAGAVESPFDPSCAPLTVPQ</sequence>
<name>A0A1L3SQA3_9HYPH</name>
<keyword evidence="2" id="KW-1185">Reference proteome</keyword>
<proteinExistence type="predicted"/>
<dbReference type="EMBL" id="CP018171">
    <property type="protein sequence ID" value="APH71472.1"/>
    <property type="molecule type" value="Genomic_DNA"/>
</dbReference>
<dbReference type="Proteomes" id="UP000182840">
    <property type="component" value="Chromosome"/>
</dbReference>
<dbReference type="GO" id="GO:0008745">
    <property type="term" value="F:N-acetylmuramoyl-L-alanine amidase activity"/>
    <property type="evidence" value="ECO:0007669"/>
    <property type="project" value="InterPro"/>
</dbReference>
<dbReference type="Gene3D" id="3.40.80.10">
    <property type="entry name" value="Peptidoglycan recognition protein-like"/>
    <property type="match status" value="1"/>
</dbReference>
<dbReference type="STRING" id="1670800.BSQ44_08885"/>
<gene>
    <name evidence="1" type="ORF">BSQ44_08885</name>
</gene>
<dbReference type="AlphaFoldDB" id="A0A1L3SQA3"/>
<dbReference type="GO" id="GO:0009253">
    <property type="term" value="P:peptidoglycan catabolic process"/>
    <property type="evidence" value="ECO:0007669"/>
    <property type="project" value="InterPro"/>
</dbReference>